<feature type="non-terminal residue" evidence="2">
    <location>
        <position position="1"/>
    </location>
</feature>
<gene>
    <name evidence="2" type="ORF">TPC1_31223</name>
</gene>
<proteinExistence type="predicted"/>
<reference evidence="2" key="1">
    <citation type="submission" date="2015-07" db="EMBL/GenBank/DDBJ databases">
        <title>Adaptation to a free-living lifestyle via gene acquisitions in the diplomonad Trepomonas sp. PC1.</title>
        <authorList>
            <person name="Xu F."/>
            <person name="Jerlstrom-Hultqvist J."/>
            <person name="Kolisko M."/>
            <person name="Simpson A.G.B."/>
            <person name="Roger A.J."/>
            <person name="Svard S.G."/>
            <person name="Andersson J.O."/>
        </authorList>
    </citation>
    <scope>NUCLEOTIDE SEQUENCE</scope>
    <source>
        <strain evidence="2">PC1</strain>
    </source>
</reference>
<feature type="coiled-coil region" evidence="1">
    <location>
        <begin position="122"/>
        <end position="156"/>
    </location>
</feature>
<organism evidence="2">
    <name type="scientific">Trepomonas sp. PC1</name>
    <dbReference type="NCBI Taxonomy" id="1076344"/>
    <lineage>
        <taxon>Eukaryota</taxon>
        <taxon>Metamonada</taxon>
        <taxon>Diplomonadida</taxon>
        <taxon>Hexamitidae</taxon>
        <taxon>Hexamitinae</taxon>
        <taxon>Trepomonas</taxon>
    </lineage>
</organism>
<feature type="coiled-coil region" evidence="1">
    <location>
        <begin position="190"/>
        <end position="371"/>
    </location>
</feature>
<feature type="non-terminal residue" evidence="2">
    <location>
        <position position="393"/>
    </location>
</feature>
<dbReference type="EMBL" id="GDID01007324">
    <property type="protein sequence ID" value="JAP89282.1"/>
    <property type="molecule type" value="Transcribed_RNA"/>
</dbReference>
<dbReference type="AlphaFoldDB" id="A0A146JXB7"/>
<sequence>LQIDPDAKTIFDFVRQISSANRMKIFDKLCQTRQTQPKPEIAELRLLDSLVGLEIPWTDKIEVLKLLNSEEGGQVGQEEVEEQFLEAVFQREYELLQRKMCQFVKQRIQLKNLGTLTKDYHIGRLTEELKALSASVQSKDAEIAELKKQLAEIGQKHQSETLAMQATHQKALSANLEELQVCQQKNVDQLQEHQAIQQQLRDSLAELQGQLQTKDLETSKKPTEAQIDLKTDDTLVKNLKQTIKQKSNRISELEAQMEEMEKNFSQKIKSANKQLSEEEESKLVAIEEISATYQKMHEKLLANQNLLQEEIEKQKATIQGQISENLALKEEVQRHVAQNFKKVAEDQAIQIEELKTQAAKLMQTLEQHNKQFLDTNPVLQQIMKVFQKETLQF</sequence>
<accession>A0A146JXB7</accession>
<keyword evidence="1" id="KW-0175">Coiled coil</keyword>
<evidence type="ECO:0000313" key="2">
    <source>
        <dbReference type="EMBL" id="JAP89282.1"/>
    </source>
</evidence>
<protein>
    <submittedName>
        <fullName evidence="2">Uncharacterized protein</fullName>
    </submittedName>
</protein>
<name>A0A146JXB7_9EUKA</name>
<evidence type="ECO:0000256" key="1">
    <source>
        <dbReference type="SAM" id="Coils"/>
    </source>
</evidence>